<name>A0ABM6W6C5_9STRE</name>
<keyword evidence="7" id="KW-0256">Endoplasmic reticulum</keyword>
<evidence type="ECO:0000256" key="11">
    <source>
        <dbReference type="ARBA" id="ARBA00023136"/>
    </source>
</evidence>
<keyword evidence="9" id="KW-1133">Transmembrane helix</keyword>
<keyword evidence="16" id="KW-1185">Reference proteome</keyword>
<dbReference type="PANTHER" id="PTHR46025:SF3">
    <property type="entry name" value="XYLOSYLTRANSFERASE OXT"/>
    <property type="match status" value="1"/>
</dbReference>
<evidence type="ECO:0000313" key="16">
    <source>
        <dbReference type="Proteomes" id="UP000245369"/>
    </source>
</evidence>
<keyword evidence="12" id="KW-1015">Disulfide bond</keyword>
<dbReference type="RefSeq" id="WP_002962337.1">
    <property type="nucleotide sequence ID" value="NZ_CP029490.1"/>
</dbReference>
<dbReference type="EMBL" id="CP029490">
    <property type="protein sequence ID" value="AWN20854.1"/>
    <property type="molecule type" value="Genomic_DNA"/>
</dbReference>
<keyword evidence="13" id="KW-0325">Glycoprotein</keyword>
<keyword evidence="4" id="KW-0808">Transferase</keyword>
<dbReference type="PANTHER" id="PTHR46025">
    <property type="entry name" value="XYLOSYLTRANSFERASE OXT"/>
    <property type="match status" value="1"/>
</dbReference>
<evidence type="ECO:0000256" key="3">
    <source>
        <dbReference type="ARBA" id="ARBA00022676"/>
    </source>
</evidence>
<proteinExistence type="predicted"/>
<keyword evidence="8" id="KW-0735">Signal-anchor</keyword>
<evidence type="ECO:0000313" key="15">
    <source>
        <dbReference type="EMBL" id="AWN20854.1"/>
    </source>
</evidence>
<keyword evidence="3" id="KW-0328">Glycosyltransferase</keyword>
<evidence type="ECO:0000256" key="13">
    <source>
        <dbReference type="ARBA" id="ARBA00023180"/>
    </source>
</evidence>
<evidence type="ECO:0000256" key="9">
    <source>
        <dbReference type="ARBA" id="ARBA00022989"/>
    </source>
</evidence>
<dbReference type="InterPro" id="IPR043538">
    <property type="entry name" value="XYLT"/>
</dbReference>
<evidence type="ECO:0000256" key="5">
    <source>
        <dbReference type="ARBA" id="ARBA00022692"/>
    </source>
</evidence>
<evidence type="ECO:0000256" key="12">
    <source>
        <dbReference type="ARBA" id="ARBA00023157"/>
    </source>
</evidence>
<evidence type="ECO:0000256" key="10">
    <source>
        <dbReference type="ARBA" id="ARBA00023034"/>
    </source>
</evidence>
<evidence type="ECO:0000256" key="14">
    <source>
        <dbReference type="ARBA" id="ARBA00042865"/>
    </source>
</evidence>
<evidence type="ECO:0000256" key="4">
    <source>
        <dbReference type="ARBA" id="ARBA00022679"/>
    </source>
</evidence>
<evidence type="ECO:0000256" key="8">
    <source>
        <dbReference type="ARBA" id="ARBA00022968"/>
    </source>
</evidence>
<comment type="subcellular location">
    <subcellularLocation>
        <location evidence="2">Endoplasmic reticulum membrane</location>
        <topology evidence="2">Single-pass type II membrane protein</topology>
    </subcellularLocation>
    <subcellularLocation>
        <location evidence="1">Golgi apparatus membrane</location>
        <topology evidence="1">Single-pass type II membrane protein</topology>
    </subcellularLocation>
</comment>
<sequence>MQAILILAHRNFDQIFQLCKTLKPDFEIYIHFDVKMSLSQAQKELMDQEGIYYISEVDVHWGAWSVTEAELRLMEEALKNPEVEFVHLISGQDWPLQNPKKIREFYEKNDKIYLMAKPAKEEAKSGERLIWWQQFYFNYDKINRRSTFGKLYHRVSLSLQRLLHINKLKKLGIDLEIYSGPQWCDLPRDVAQYCLDYMKQHPNYIKMLQTSFCSDEFWLPTIVYNEPKFSERIVGQYYRFIKWEEQHGSYPAILDERDYEAIRSSGAFFGRKFDTAYSQDLINRLESQNKSSVAHVERKKYEN</sequence>
<protein>
    <recommendedName>
        <fullName evidence="14">Peptide O-xylosyltransferase</fullName>
    </recommendedName>
</protein>
<evidence type="ECO:0000256" key="7">
    <source>
        <dbReference type="ARBA" id="ARBA00022824"/>
    </source>
</evidence>
<keyword evidence="10" id="KW-0333">Golgi apparatus</keyword>
<evidence type="ECO:0000256" key="2">
    <source>
        <dbReference type="ARBA" id="ARBA00004648"/>
    </source>
</evidence>
<keyword evidence="6" id="KW-0479">Metal-binding</keyword>
<dbReference type="GeneID" id="93923989"/>
<organism evidence="15 16">
    <name type="scientific">Streptococcus sobrinus</name>
    <dbReference type="NCBI Taxonomy" id="1310"/>
    <lineage>
        <taxon>Bacteria</taxon>
        <taxon>Bacillati</taxon>
        <taxon>Bacillota</taxon>
        <taxon>Bacilli</taxon>
        <taxon>Lactobacillales</taxon>
        <taxon>Streptococcaceae</taxon>
        <taxon>Streptococcus</taxon>
    </lineage>
</organism>
<dbReference type="InterPro" id="IPR003406">
    <property type="entry name" value="Glyco_trans_14"/>
</dbReference>
<dbReference type="Proteomes" id="UP000245369">
    <property type="component" value="Chromosome"/>
</dbReference>
<keyword evidence="5" id="KW-0812">Transmembrane</keyword>
<dbReference type="Pfam" id="PF02485">
    <property type="entry name" value="Branch"/>
    <property type="match status" value="1"/>
</dbReference>
<keyword evidence="11" id="KW-0472">Membrane</keyword>
<reference evidence="15 16" key="1">
    <citation type="submission" date="2018-05" db="EMBL/GenBank/DDBJ databases">
        <title>Complete genome sequences of Streptococcus sobrinus.</title>
        <authorList>
            <person name="Sales M."/>
            <person name="Jensen P.A."/>
        </authorList>
    </citation>
    <scope>NUCLEOTIDE SEQUENCE [LARGE SCALE GENOMIC DNA]</scope>
    <source>
        <strain evidence="15 16">SL1</strain>
    </source>
</reference>
<gene>
    <name evidence="15" type="ORF">DK182_05625</name>
</gene>
<accession>A0ABM6W6C5</accession>
<evidence type="ECO:0000256" key="1">
    <source>
        <dbReference type="ARBA" id="ARBA00004323"/>
    </source>
</evidence>
<evidence type="ECO:0000256" key="6">
    <source>
        <dbReference type="ARBA" id="ARBA00022723"/>
    </source>
</evidence>